<dbReference type="RefSeq" id="WP_311535983.1">
    <property type="nucleotide sequence ID" value="NZ_JAVRHQ010000025.1"/>
</dbReference>
<dbReference type="Gene3D" id="3.10.180.10">
    <property type="entry name" value="2,3-Dihydroxybiphenyl 1,2-Dioxygenase, domain 1"/>
    <property type="match status" value="1"/>
</dbReference>
<feature type="domain" description="VOC" evidence="1">
    <location>
        <begin position="2"/>
        <end position="114"/>
    </location>
</feature>
<comment type="caution">
    <text evidence="2">The sequence shown here is derived from an EMBL/GenBank/DDBJ whole genome shotgun (WGS) entry which is preliminary data.</text>
</comment>
<dbReference type="CDD" id="cd06587">
    <property type="entry name" value="VOC"/>
    <property type="match status" value="1"/>
</dbReference>
<evidence type="ECO:0000313" key="3">
    <source>
        <dbReference type="Proteomes" id="UP001262889"/>
    </source>
</evidence>
<dbReference type="PROSITE" id="PS51819">
    <property type="entry name" value="VOC"/>
    <property type="match status" value="1"/>
</dbReference>
<evidence type="ECO:0000259" key="1">
    <source>
        <dbReference type="PROSITE" id="PS51819"/>
    </source>
</evidence>
<proteinExistence type="predicted"/>
<accession>A0ABU3CDI0</accession>
<sequence length="222" mass="25970">MKIAELQIFTSRPEEQKKFYRDTLGLEVLKETKDTFEIKLGFSLLKFTKKAGATPYHIAFHIQDRQEKQALEWLKERVEIQKSGKDEIVDFSNWDAKSVYFYDEDGTILEFISRRNFNKADTCPFTAEKISGISEIGLATLDIKEKYDFLQRNCGLEMFDGSLQKFCAIGDPQGLIITIDRAEKKWFPVDDKAYSSDFSIKFTHQNSEFHLEYKDDHLEFIK</sequence>
<protein>
    <submittedName>
        <fullName evidence="2">VOC family protein</fullName>
    </submittedName>
</protein>
<dbReference type="InterPro" id="IPR037523">
    <property type="entry name" value="VOC_core"/>
</dbReference>
<name>A0ABU3CDI0_9FLAO</name>
<evidence type="ECO:0000313" key="2">
    <source>
        <dbReference type="EMBL" id="MDT0644366.1"/>
    </source>
</evidence>
<gene>
    <name evidence="2" type="ORF">RM553_16120</name>
</gene>
<reference evidence="2 3" key="1">
    <citation type="submission" date="2023-09" db="EMBL/GenBank/DDBJ databases">
        <authorList>
            <person name="Rey-Velasco X."/>
        </authorList>
    </citation>
    <scope>NUCLEOTIDE SEQUENCE [LARGE SCALE GENOMIC DNA]</scope>
    <source>
        <strain evidence="2 3">F363</strain>
    </source>
</reference>
<dbReference type="SUPFAM" id="SSF54593">
    <property type="entry name" value="Glyoxalase/Bleomycin resistance protein/Dihydroxybiphenyl dioxygenase"/>
    <property type="match status" value="1"/>
</dbReference>
<organism evidence="2 3">
    <name type="scientific">Autumnicola tepida</name>
    <dbReference type="NCBI Taxonomy" id="3075595"/>
    <lineage>
        <taxon>Bacteria</taxon>
        <taxon>Pseudomonadati</taxon>
        <taxon>Bacteroidota</taxon>
        <taxon>Flavobacteriia</taxon>
        <taxon>Flavobacteriales</taxon>
        <taxon>Flavobacteriaceae</taxon>
        <taxon>Autumnicola</taxon>
    </lineage>
</organism>
<keyword evidence="3" id="KW-1185">Reference proteome</keyword>
<dbReference type="Proteomes" id="UP001262889">
    <property type="component" value="Unassembled WGS sequence"/>
</dbReference>
<dbReference type="Pfam" id="PF00903">
    <property type="entry name" value="Glyoxalase"/>
    <property type="match status" value="1"/>
</dbReference>
<dbReference type="InterPro" id="IPR004360">
    <property type="entry name" value="Glyas_Fos-R_dOase_dom"/>
</dbReference>
<dbReference type="InterPro" id="IPR029068">
    <property type="entry name" value="Glyas_Bleomycin-R_OHBP_Dase"/>
</dbReference>
<dbReference type="EMBL" id="JAVRHQ010000025">
    <property type="protein sequence ID" value="MDT0644366.1"/>
    <property type="molecule type" value="Genomic_DNA"/>
</dbReference>